<evidence type="ECO:0000256" key="2">
    <source>
        <dbReference type="ARBA" id="ARBA00022723"/>
    </source>
</evidence>
<organism evidence="7 8">
    <name type="scientific">Acinetobacter tianfuensis</name>
    <dbReference type="NCBI Taxonomy" id="2419603"/>
    <lineage>
        <taxon>Bacteria</taxon>
        <taxon>Pseudomonadati</taxon>
        <taxon>Pseudomonadota</taxon>
        <taxon>Gammaproteobacteria</taxon>
        <taxon>Moraxellales</taxon>
        <taxon>Moraxellaceae</taxon>
        <taxon>Acinetobacter</taxon>
    </lineage>
</organism>
<evidence type="ECO:0000313" key="8">
    <source>
        <dbReference type="Proteomes" id="UP000282388"/>
    </source>
</evidence>
<dbReference type="PANTHER" id="PTHR42693">
    <property type="entry name" value="ARYLSULFATASE FAMILY MEMBER"/>
    <property type="match status" value="1"/>
</dbReference>
<feature type="chain" id="PRO_5017376014" evidence="5">
    <location>
        <begin position="23"/>
        <end position="554"/>
    </location>
</feature>
<dbReference type="GO" id="GO:0046872">
    <property type="term" value="F:metal ion binding"/>
    <property type="evidence" value="ECO:0007669"/>
    <property type="project" value="UniProtKB-KW"/>
</dbReference>
<evidence type="ECO:0000256" key="5">
    <source>
        <dbReference type="SAM" id="SignalP"/>
    </source>
</evidence>
<protein>
    <submittedName>
        <fullName evidence="7">Arylsulfatase</fullName>
    </submittedName>
</protein>
<dbReference type="OrthoDB" id="9803751at2"/>
<dbReference type="Gene3D" id="3.40.720.10">
    <property type="entry name" value="Alkaline Phosphatase, subunit A"/>
    <property type="match status" value="1"/>
</dbReference>
<dbReference type="InterPro" id="IPR050738">
    <property type="entry name" value="Sulfatase"/>
</dbReference>
<keyword evidence="3" id="KW-0378">Hydrolase</keyword>
<dbReference type="InterPro" id="IPR000917">
    <property type="entry name" value="Sulfatase_N"/>
</dbReference>
<dbReference type="GO" id="GO:0004065">
    <property type="term" value="F:arylsulfatase activity"/>
    <property type="evidence" value="ECO:0007669"/>
    <property type="project" value="TreeGrafter"/>
</dbReference>
<dbReference type="PANTHER" id="PTHR42693:SF33">
    <property type="entry name" value="ARYLSULFATASE"/>
    <property type="match status" value="1"/>
</dbReference>
<dbReference type="InterPro" id="IPR024607">
    <property type="entry name" value="Sulfatase_CS"/>
</dbReference>
<evidence type="ECO:0000313" key="7">
    <source>
        <dbReference type="EMBL" id="RKG34583.1"/>
    </source>
</evidence>
<dbReference type="AlphaFoldDB" id="A0A3A8F1L5"/>
<proteinExistence type="inferred from homology"/>
<dbReference type="PROSITE" id="PS00149">
    <property type="entry name" value="SULFATASE_2"/>
    <property type="match status" value="1"/>
</dbReference>
<keyword evidence="8" id="KW-1185">Reference proteome</keyword>
<keyword evidence="5" id="KW-0732">Signal</keyword>
<evidence type="ECO:0000256" key="3">
    <source>
        <dbReference type="ARBA" id="ARBA00022801"/>
    </source>
</evidence>
<gene>
    <name evidence="7" type="ORF">D7V32_00485</name>
</gene>
<comment type="caution">
    <text evidence="7">The sequence shown here is derived from an EMBL/GenBank/DDBJ whole genome shotgun (WGS) entry which is preliminary data.</text>
</comment>
<accession>A0A3A8F1L5</accession>
<keyword evidence="2" id="KW-0479">Metal-binding</keyword>
<dbReference type="RefSeq" id="WP_120400966.1">
    <property type="nucleotide sequence ID" value="NZ_RAXV01000001.1"/>
</dbReference>
<evidence type="ECO:0000256" key="1">
    <source>
        <dbReference type="ARBA" id="ARBA00008779"/>
    </source>
</evidence>
<sequence>MKIKKYGTLLLSMWMCSSFANAKQPNVLLIVADDVGFSDIQPFGSEIPTPNLQRLAKQGATLSNFYSGPTCSVTRSMLLTGQDNHQVGMGTMAELLQPEHEGHEGYQGVLTNKASTLAEILKQSGYQTFMSGKWHLGKKPDLVPSARGFEKSFVLLQGGAGHFDETPLLLNYDPIYLDDGKKVKLPENFYSTDYYTDRMLGYLKNSRDQNKPFFAYLALTSAHWPLQAPDQYIAKYKDAYKQGYDAVREQRLTTLKQLGVVAPNTAVNNPFADKLTPWHELTPEQQARESKAMQVYAGMLDNMDVNIGRVMDYLQSTGELDDTIVLFISDNGPEAADIEGLDENDGFMDWVNSAFDNSLENMGRKGSYIALGPQWAQVSATPYPHAKGFLSDGGIHVPALMSYPKRIPAGTINNSNLHVMDFVPTVLDYAGIKQDKKAALKFEGVSFSSVFNGKKLQDRALNWEFNNRKAVRDKDWLLLEQAAPYGNAKWQLFDRASDPSMKADVAEQHPKQVKKMIKQWQQYAKHVDVVKAPARYNYAQKLCFYGKCIGEAEK</sequence>
<comment type="similarity">
    <text evidence="1">Belongs to the sulfatase family.</text>
</comment>
<keyword evidence="4" id="KW-0106">Calcium</keyword>
<name>A0A3A8F1L5_9GAMM</name>
<dbReference type="SUPFAM" id="SSF53649">
    <property type="entry name" value="Alkaline phosphatase-like"/>
    <property type="match status" value="1"/>
</dbReference>
<feature type="signal peptide" evidence="5">
    <location>
        <begin position="1"/>
        <end position="22"/>
    </location>
</feature>
<dbReference type="CDD" id="cd16025">
    <property type="entry name" value="PAS_like"/>
    <property type="match status" value="1"/>
</dbReference>
<dbReference type="InterPro" id="IPR017850">
    <property type="entry name" value="Alkaline_phosphatase_core_sf"/>
</dbReference>
<dbReference type="Gene3D" id="3.30.1120.10">
    <property type="match status" value="1"/>
</dbReference>
<evidence type="ECO:0000259" key="6">
    <source>
        <dbReference type="Pfam" id="PF00884"/>
    </source>
</evidence>
<dbReference type="EMBL" id="RAXV01000001">
    <property type="protein sequence ID" value="RKG34583.1"/>
    <property type="molecule type" value="Genomic_DNA"/>
</dbReference>
<reference evidence="7 8" key="1">
    <citation type="submission" date="2018-09" db="EMBL/GenBank/DDBJ databases">
        <title>The draft genome of Acinetobacter spp. strains.</title>
        <authorList>
            <person name="Qin J."/>
            <person name="Feng Y."/>
            <person name="Zong Z."/>
        </authorList>
    </citation>
    <scope>NUCLEOTIDE SEQUENCE [LARGE SCALE GENOMIC DNA]</scope>
    <source>
        <strain evidence="7 8">WCHAc060012</strain>
    </source>
</reference>
<evidence type="ECO:0000256" key="4">
    <source>
        <dbReference type="ARBA" id="ARBA00022837"/>
    </source>
</evidence>
<dbReference type="Proteomes" id="UP000282388">
    <property type="component" value="Unassembled WGS sequence"/>
</dbReference>
<feature type="domain" description="Sulfatase N-terminal" evidence="6">
    <location>
        <begin position="25"/>
        <end position="432"/>
    </location>
</feature>
<dbReference type="Pfam" id="PF00884">
    <property type="entry name" value="Sulfatase"/>
    <property type="match status" value="1"/>
</dbReference>